<dbReference type="Gene3D" id="4.10.400.10">
    <property type="entry name" value="Low-density Lipoprotein Receptor"/>
    <property type="match status" value="2"/>
</dbReference>
<dbReference type="PROSITE" id="PS01209">
    <property type="entry name" value="LDLRA_1"/>
    <property type="match status" value="1"/>
</dbReference>
<keyword evidence="6" id="KW-0472">Membrane</keyword>
<keyword evidence="12" id="KW-1185">Reference proteome</keyword>
<dbReference type="InterPro" id="IPR036055">
    <property type="entry name" value="LDL_receptor-like_sf"/>
</dbReference>
<keyword evidence="5" id="KW-1133">Transmembrane helix</keyword>
<dbReference type="GO" id="GO:0016324">
    <property type="term" value="C:apical plasma membrane"/>
    <property type="evidence" value="ECO:0007669"/>
    <property type="project" value="TreeGrafter"/>
</dbReference>
<proteinExistence type="predicted"/>
<evidence type="ECO:0000256" key="10">
    <source>
        <dbReference type="PROSITE-ProRule" id="PRU00124"/>
    </source>
</evidence>
<dbReference type="OrthoDB" id="9990982at2759"/>
<dbReference type="Proteomes" id="UP000053660">
    <property type="component" value="Unassembled WGS sequence"/>
</dbReference>
<keyword evidence="4" id="KW-0677">Repeat</keyword>
<sequence length="154" mass="16487">MHAFPISSNAKLAVFAFLQPGNAMDKRTVMMVPMSQHLAAVQTHSWLCDGENDCGDGSDESAEHGCKKTQPSRRCPFEHVPCEGAPDICIPLTELCDGKEQCPGGTDEGGRCARDLCSADRAGCAFKCHNSPNGPLCSCPFGEQVPSCSYSLIY</sequence>
<evidence type="ECO:0000256" key="7">
    <source>
        <dbReference type="ARBA" id="ARBA00023157"/>
    </source>
</evidence>
<dbReference type="InterPro" id="IPR002172">
    <property type="entry name" value="LDrepeatLR_classA_rpt"/>
</dbReference>
<dbReference type="SMART" id="SM00192">
    <property type="entry name" value="LDLa"/>
    <property type="match status" value="2"/>
</dbReference>
<keyword evidence="9" id="KW-0325">Glycoprotein</keyword>
<dbReference type="GO" id="GO:0042562">
    <property type="term" value="F:hormone binding"/>
    <property type="evidence" value="ECO:0007669"/>
    <property type="project" value="TreeGrafter"/>
</dbReference>
<dbReference type="PRINTS" id="PR00261">
    <property type="entry name" value="LDLRECEPTOR"/>
</dbReference>
<dbReference type="SUPFAM" id="SSF57424">
    <property type="entry name" value="LDL receptor-like module"/>
    <property type="match status" value="2"/>
</dbReference>
<gene>
    <name evidence="11" type="ORF">OESDEN_22313</name>
</gene>
<dbReference type="EMBL" id="KN610141">
    <property type="protein sequence ID" value="KHJ78067.1"/>
    <property type="molecule type" value="Genomic_DNA"/>
</dbReference>
<keyword evidence="8" id="KW-0675">Receptor</keyword>
<evidence type="ECO:0000313" key="11">
    <source>
        <dbReference type="EMBL" id="KHJ78067.1"/>
    </source>
</evidence>
<dbReference type="GO" id="GO:0006898">
    <property type="term" value="P:receptor-mediated endocytosis"/>
    <property type="evidence" value="ECO:0007669"/>
    <property type="project" value="TreeGrafter"/>
</dbReference>
<organism evidence="11 12">
    <name type="scientific">Oesophagostomum dentatum</name>
    <name type="common">Nodular worm</name>
    <dbReference type="NCBI Taxonomy" id="61180"/>
    <lineage>
        <taxon>Eukaryota</taxon>
        <taxon>Metazoa</taxon>
        <taxon>Ecdysozoa</taxon>
        <taxon>Nematoda</taxon>
        <taxon>Chromadorea</taxon>
        <taxon>Rhabditida</taxon>
        <taxon>Rhabditina</taxon>
        <taxon>Rhabditomorpha</taxon>
        <taxon>Strongyloidea</taxon>
        <taxon>Strongylidae</taxon>
        <taxon>Oesophagostomum</taxon>
    </lineage>
</organism>
<comment type="caution">
    <text evidence="10">Lacks conserved residue(s) required for the propagation of feature annotation.</text>
</comment>
<evidence type="ECO:0000256" key="3">
    <source>
        <dbReference type="ARBA" id="ARBA00022692"/>
    </source>
</evidence>
<dbReference type="Gene3D" id="2.10.25.10">
    <property type="entry name" value="Laminin"/>
    <property type="match status" value="1"/>
</dbReference>
<evidence type="ECO:0000256" key="9">
    <source>
        <dbReference type="ARBA" id="ARBA00023180"/>
    </source>
</evidence>
<keyword evidence="3" id="KW-0812">Transmembrane</keyword>
<dbReference type="GO" id="GO:0043235">
    <property type="term" value="C:receptor complex"/>
    <property type="evidence" value="ECO:0007669"/>
    <property type="project" value="TreeGrafter"/>
</dbReference>
<evidence type="ECO:0000256" key="1">
    <source>
        <dbReference type="ARBA" id="ARBA00004167"/>
    </source>
</evidence>
<reference evidence="11 12" key="1">
    <citation type="submission" date="2014-03" db="EMBL/GenBank/DDBJ databases">
        <title>Draft genome of the hookworm Oesophagostomum dentatum.</title>
        <authorList>
            <person name="Mitreva M."/>
        </authorList>
    </citation>
    <scope>NUCLEOTIDE SEQUENCE [LARGE SCALE GENOMIC DNA]</scope>
    <source>
        <strain evidence="11 12">OD-Hann</strain>
    </source>
</reference>
<evidence type="ECO:0000256" key="8">
    <source>
        <dbReference type="ARBA" id="ARBA00023170"/>
    </source>
</evidence>
<name>A0A0B1S3M3_OESDE</name>
<accession>A0A0B1S3M3</accession>
<dbReference type="PANTHER" id="PTHR22722">
    <property type="entry name" value="LOW-DENSITY LIPOPROTEIN RECEPTOR-RELATED PROTEIN 2-RELATED"/>
    <property type="match status" value="1"/>
</dbReference>
<dbReference type="GO" id="GO:0012505">
    <property type="term" value="C:endomembrane system"/>
    <property type="evidence" value="ECO:0007669"/>
    <property type="project" value="UniProtKB-SubCell"/>
</dbReference>
<dbReference type="Pfam" id="PF00057">
    <property type="entry name" value="Ldl_recept_a"/>
    <property type="match status" value="1"/>
</dbReference>
<evidence type="ECO:0000256" key="4">
    <source>
        <dbReference type="ARBA" id="ARBA00022737"/>
    </source>
</evidence>
<evidence type="ECO:0000256" key="5">
    <source>
        <dbReference type="ARBA" id="ARBA00022989"/>
    </source>
</evidence>
<protein>
    <recommendedName>
        <fullName evidence="13">Low-density lipoprotein receptor domain class A</fullName>
    </recommendedName>
</protein>
<keyword evidence="7" id="KW-1015">Disulfide bond</keyword>
<dbReference type="InterPro" id="IPR023415">
    <property type="entry name" value="LDLR_class-A_CS"/>
</dbReference>
<dbReference type="InterPro" id="IPR051221">
    <property type="entry name" value="LDLR-related"/>
</dbReference>
<dbReference type="AlphaFoldDB" id="A0A0B1S3M3"/>
<evidence type="ECO:0000313" key="12">
    <source>
        <dbReference type="Proteomes" id="UP000053660"/>
    </source>
</evidence>
<evidence type="ECO:0000256" key="6">
    <source>
        <dbReference type="ARBA" id="ARBA00023136"/>
    </source>
</evidence>
<dbReference type="PANTHER" id="PTHR22722:SF14">
    <property type="entry name" value="MEGALIN, ISOFORM A"/>
    <property type="match status" value="1"/>
</dbReference>
<dbReference type="PROSITE" id="PS50068">
    <property type="entry name" value="LDLRA_2"/>
    <property type="match status" value="1"/>
</dbReference>
<dbReference type="CDD" id="cd00112">
    <property type="entry name" value="LDLa"/>
    <property type="match status" value="1"/>
</dbReference>
<comment type="subcellular location">
    <subcellularLocation>
        <location evidence="2">Endomembrane system</location>
    </subcellularLocation>
    <subcellularLocation>
        <location evidence="1">Membrane</location>
        <topology evidence="1">Single-pass membrane protein</topology>
    </subcellularLocation>
</comment>
<evidence type="ECO:0008006" key="13">
    <source>
        <dbReference type="Google" id="ProtNLM"/>
    </source>
</evidence>
<evidence type="ECO:0000256" key="2">
    <source>
        <dbReference type="ARBA" id="ARBA00004308"/>
    </source>
</evidence>